<feature type="compositionally biased region" description="Low complexity" evidence="11">
    <location>
        <begin position="574"/>
        <end position="589"/>
    </location>
</feature>
<evidence type="ECO:0000256" key="3">
    <source>
        <dbReference type="ARBA" id="ARBA00022490"/>
    </source>
</evidence>
<dbReference type="OrthoDB" id="10256829at2759"/>
<dbReference type="Gene3D" id="3.40.50.410">
    <property type="entry name" value="von Willebrand factor, type A domain"/>
    <property type="match status" value="1"/>
</dbReference>
<feature type="domain" description="VWFA" evidence="13">
    <location>
        <begin position="51"/>
        <end position="224"/>
    </location>
</feature>
<dbReference type="SUPFAM" id="SSF53300">
    <property type="entry name" value="vWA-like"/>
    <property type="match status" value="1"/>
</dbReference>
<dbReference type="InterPro" id="IPR008160">
    <property type="entry name" value="Collagen"/>
</dbReference>
<comment type="similarity">
    <text evidence="9">Belongs to the fibril-associated collagens with interrupted helices (FACIT) family.</text>
</comment>
<reference evidence="14" key="1">
    <citation type="submission" date="2020-07" db="EMBL/GenBank/DDBJ databases">
        <title>Clarias magur genome sequencing, assembly and annotation.</title>
        <authorList>
            <person name="Kushwaha B."/>
            <person name="Kumar R."/>
            <person name="Das P."/>
            <person name="Joshi C.G."/>
            <person name="Kumar D."/>
            <person name="Nagpure N.S."/>
            <person name="Pandey M."/>
            <person name="Agarwal S."/>
            <person name="Srivastava S."/>
            <person name="Singh M."/>
            <person name="Sahoo L."/>
            <person name="Jayasankar P."/>
            <person name="Meher P.K."/>
            <person name="Koringa P.G."/>
            <person name="Iquebal M.A."/>
            <person name="Das S.P."/>
            <person name="Bit A."/>
            <person name="Patnaik S."/>
            <person name="Patel N."/>
            <person name="Shah T.M."/>
            <person name="Hinsu A."/>
            <person name="Jena J.K."/>
        </authorList>
    </citation>
    <scope>NUCLEOTIDE SEQUENCE</scope>
    <source>
        <strain evidence="14">CIFAMagur01</strain>
        <tissue evidence="14">Testis</tissue>
    </source>
</reference>
<keyword evidence="7" id="KW-0677">Repeat</keyword>
<organism evidence="14 15">
    <name type="scientific">Clarias magur</name>
    <name type="common">Asian catfish</name>
    <name type="synonym">Macropteronotus magur</name>
    <dbReference type="NCBI Taxonomy" id="1594786"/>
    <lineage>
        <taxon>Eukaryota</taxon>
        <taxon>Metazoa</taxon>
        <taxon>Chordata</taxon>
        <taxon>Craniata</taxon>
        <taxon>Vertebrata</taxon>
        <taxon>Euteleostomi</taxon>
        <taxon>Actinopterygii</taxon>
        <taxon>Neopterygii</taxon>
        <taxon>Teleostei</taxon>
        <taxon>Ostariophysi</taxon>
        <taxon>Siluriformes</taxon>
        <taxon>Clariidae</taxon>
        <taxon>Clarias</taxon>
    </lineage>
</organism>
<keyword evidence="5" id="KW-0272">Extracellular matrix</keyword>
<gene>
    <name evidence="14" type="ORF">DAT39_005221</name>
</gene>
<dbReference type="InterPro" id="IPR002035">
    <property type="entry name" value="VWF_A"/>
</dbReference>
<evidence type="ECO:0000256" key="9">
    <source>
        <dbReference type="ARBA" id="ARBA00049648"/>
    </source>
</evidence>
<dbReference type="PANTHER" id="PTHR24023">
    <property type="entry name" value="COLLAGEN ALPHA"/>
    <property type="match status" value="1"/>
</dbReference>
<keyword evidence="6 12" id="KW-0732">Signal</keyword>
<feature type="compositionally biased region" description="Low complexity" evidence="11">
    <location>
        <begin position="663"/>
        <end position="718"/>
    </location>
</feature>
<evidence type="ECO:0000256" key="12">
    <source>
        <dbReference type="SAM" id="SignalP"/>
    </source>
</evidence>
<name>A0A8J4U3A6_CLAMG</name>
<comment type="subcellular location">
    <subcellularLocation>
        <location evidence="1">Cytoplasm</location>
    </subcellularLocation>
    <subcellularLocation>
        <location evidence="2">Secreted</location>
        <location evidence="2">Extracellular space</location>
        <location evidence="2">Extracellular matrix</location>
    </subcellularLocation>
</comment>
<keyword evidence="4" id="KW-0964">Secreted</keyword>
<dbReference type="Pfam" id="PF01391">
    <property type="entry name" value="Collagen"/>
    <property type="match status" value="3"/>
</dbReference>
<dbReference type="InterPro" id="IPR036465">
    <property type="entry name" value="vWFA_dom_sf"/>
</dbReference>
<feature type="compositionally biased region" description="Pro residues" evidence="11">
    <location>
        <begin position="462"/>
        <end position="472"/>
    </location>
</feature>
<dbReference type="Pfam" id="PF00092">
    <property type="entry name" value="VWA"/>
    <property type="match status" value="1"/>
</dbReference>
<dbReference type="InterPro" id="IPR050149">
    <property type="entry name" value="Collagen_superfamily"/>
</dbReference>
<dbReference type="SMART" id="SM00210">
    <property type="entry name" value="TSPN"/>
    <property type="match status" value="1"/>
</dbReference>
<feature type="compositionally biased region" description="Gly residues" evidence="11">
    <location>
        <begin position="599"/>
        <end position="608"/>
    </location>
</feature>
<evidence type="ECO:0000256" key="8">
    <source>
        <dbReference type="ARBA" id="ARBA00023119"/>
    </source>
</evidence>
<evidence type="ECO:0000256" key="6">
    <source>
        <dbReference type="ARBA" id="ARBA00022729"/>
    </source>
</evidence>
<feature type="chain" id="PRO_5035232109" description="Collagen alpha-1(XXI) chain" evidence="12">
    <location>
        <begin position="37"/>
        <end position="954"/>
    </location>
</feature>
<feature type="non-terminal residue" evidence="14">
    <location>
        <position position="954"/>
    </location>
</feature>
<evidence type="ECO:0000313" key="14">
    <source>
        <dbReference type="EMBL" id="KAF5905005.1"/>
    </source>
</evidence>
<evidence type="ECO:0000256" key="2">
    <source>
        <dbReference type="ARBA" id="ARBA00004498"/>
    </source>
</evidence>
<dbReference type="GO" id="GO:0030020">
    <property type="term" value="F:extracellular matrix structural constituent conferring tensile strength"/>
    <property type="evidence" value="ECO:0007669"/>
    <property type="project" value="TreeGrafter"/>
</dbReference>
<feature type="signal peptide" evidence="12">
    <location>
        <begin position="1"/>
        <end position="36"/>
    </location>
</feature>
<feature type="compositionally biased region" description="Basic and acidic residues" evidence="11">
    <location>
        <begin position="726"/>
        <end position="741"/>
    </location>
</feature>
<dbReference type="InterPro" id="IPR048287">
    <property type="entry name" value="TSPN-like_N"/>
</dbReference>
<keyword evidence="15" id="KW-1185">Reference proteome</keyword>
<comment type="caution">
    <text evidence="14">The sequence shown here is derived from an EMBL/GenBank/DDBJ whole genome shotgun (WGS) entry which is preliminary data.</text>
</comment>
<feature type="compositionally biased region" description="Gly residues" evidence="11">
    <location>
        <begin position="629"/>
        <end position="638"/>
    </location>
</feature>
<dbReference type="PRINTS" id="PR00453">
    <property type="entry name" value="VWFADOMAIN"/>
</dbReference>
<feature type="compositionally biased region" description="Gly residues" evidence="11">
    <location>
        <begin position="557"/>
        <end position="566"/>
    </location>
</feature>
<evidence type="ECO:0000259" key="13">
    <source>
        <dbReference type="PROSITE" id="PS50234"/>
    </source>
</evidence>
<dbReference type="Proteomes" id="UP000727407">
    <property type="component" value="Unassembled WGS sequence"/>
</dbReference>
<dbReference type="PROSITE" id="PS50234">
    <property type="entry name" value="VWFA"/>
    <property type="match status" value="1"/>
</dbReference>
<dbReference type="GO" id="GO:0005737">
    <property type="term" value="C:cytoplasm"/>
    <property type="evidence" value="ECO:0007669"/>
    <property type="project" value="UniProtKB-SubCell"/>
</dbReference>
<evidence type="ECO:0000256" key="1">
    <source>
        <dbReference type="ARBA" id="ARBA00004496"/>
    </source>
</evidence>
<feature type="region of interest" description="Disordered" evidence="11">
    <location>
        <begin position="841"/>
        <end position="954"/>
    </location>
</feature>
<dbReference type="GO" id="GO:0031012">
    <property type="term" value="C:extracellular matrix"/>
    <property type="evidence" value="ECO:0007669"/>
    <property type="project" value="TreeGrafter"/>
</dbReference>
<protein>
    <recommendedName>
        <fullName evidence="10">Collagen alpha-1(XXI) chain</fullName>
    </recommendedName>
</protein>
<dbReference type="SMART" id="SM00327">
    <property type="entry name" value="VWA"/>
    <property type="match status" value="1"/>
</dbReference>
<keyword evidence="8 14" id="KW-0176">Collagen</keyword>
<dbReference type="EMBL" id="QNUK01000049">
    <property type="protein sequence ID" value="KAF5905005.1"/>
    <property type="molecule type" value="Genomic_DNA"/>
</dbReference>
<feature type="compositionally biased region" description="Low complexity" evidence="11">
    <location>
        <begin position="877"/>
        <end position="890"/>
    </location>
</feature>
<dbReference type="FunFam" id="2.60.120.200:FF:000068">
    <property type="entry name" value="collagen alpha-1(XXI) chain isoform X1"/>
    <property type="match status" value="1"/>
</dbReference>
<evidence type="ECO:0000313" key="15">
    <source>
        <dbReference type="Proteomes" id="UP000727407"/>
    </source>
</evidence>
<accession>A0A8J4U3A6</accession>
<dbReference type="Gene3D" id="2.60.120.200">
    <property type="match status" value="1"/>
</dbReference>
<dbReference type="SUPFAM" id="SSF49899">
    <property type="entry name" value="Concanavalin A-like lectins/glucanases"/>
    <property type="match status" value="1"/>
</dbReference>
<feature type="compositionally biased region" description="Basic and acidic residues" evidence="11">
    <location>
        <begin position="523"/>
        <end position="537"/>
    </location>
</feature>
<proteinExistence type="inferred from homology"/>
<dbReference type="FunFam" id="3.40.50.410:FF:000041">
    <property type="entry name" value="Collagen alpha-1(XXI) chain isoform X1"/>
    <property type="match status" value="1"/>
</dbReference>
<keyword evidence="3" id="KW-0963">Cytoplasm</keyword>
<evidence type="ECO:0000256" key="7">
    <source>
        <dbReference type="ARBA" id="ARBA00022737"/>
    </source>
</evidence>
<dbReference type="GO" id="GO:0005615">
    <property type="term" value="C:extracellular space"/>
    <property type="evidence" value="ECO:0007669"/>
    <property type="project" value="TreeGrafter"/>
</dbReference>
<dbReference type="GO" id="GO:0005581">
    <property type="term" value="C:collagen trimer"/>
    <property type="evidence" value="ECO:0007669"/>
    <property type="project" value="UniProtKB-KW"/>
</dbReference>
<feature type="non-terminal residue" evidence="14">
    <location>
        <position position="1"/>
    </location>
</feature>
<feature type="region of interest" description="Disordered" evidence="11">
    <location>
        <begin position="462"/>
        <end position="810"/>
    </location>
</feature>
<evidence type="ECO:0000256" key="5">
    <source>
        <dbReference type="ARBA" id="ARBA00022530"/>
    </source>
</evidence>
<evidence type="ECO:0000256" key="10">
    <source>
        <dbReference type="ARBA" id="ARBA00074870"/>
    </source>
</evidence>
<evidence type="ECO:0000256" key="4">
    <source>
        <dbReference type="ARBA" id="ARBA00022525"/>
    </source>
</evidence>
<dbReference type="GO" id="GO:0030198">
    <property type="term" value="P:extracellular matrix organization"/>
    <property type="evidence" value="ECO:0007669"/>
    <property type="project" value="TreeGrafter"/>
</dbReference>
<sequence>YKTEASCFRIIGCKMRSMHFVFWCMHFMFLHLFCAAQDKDMRLSCRTAPSDLVFILDGSWSVDDTNFEIVKRWLMNITISFNIGQKFTQVGVVQYSDEPVLHIPLGKHYSTNDLIKAMEAIEYMGGNTNTGKAIKFANEKLFALSERGPNGASKIAVVMTDGKSQDAVMEAAEAARKKGIILFAIGVGSETEETELKTIANKPSSTYVFYVEDYKAISKIREVIRQKLCEETVCPNKIPINSRDEKGFDILYHLKLAKNAKKTQGSLYGMKAYQVSPKDDLTENTRALFPDGLPPSYVFVATLKYKGSLLTEDWDLWRIQTRDGESQMAVTLSGLKRTVMFTTTSTAQSGIQTVVFSKSPAKRLFDERWHQLRLLVTEEDVTLYVDDLEIESLPLEPPAGIFINGKTQVGKYVKKETTVPFEIQKLRIYCDPEQNNRETACEIPGVDGECANGFADDIEPTPEPCICPPGAPGTPGQKGEPGRAGDPGRPGLAGADGKPGLPGPRGSTGLQGPPGMMGLRGADGYKGDKGSLGEPGERGIPGLPGPPGQPGEKGAAGSQGGQGIPGKDGEQGEKGSIGPIGPIGYPGQPGLHGRDGKDGVPGGLGQKGETGAPGLPGQDGREGHPGRPGTPGGEGPTGLKGESGLPGSKGARGLPGENGEMGLPGILGPSGLPGPKGSKGDNGLQGQPGLPGKQGEPGEPGNEGQTGHPGMPGMTGPKGETGGPGERGEEGLKGDKGDAGEPGRSGLTGLSGQKGEKGTTGEPGQAGHLGHQGQPGMPGQPGPPGSRGVNGDPGQPGPPGLEGRPGRELSEQHIQQICREVLRSEIPSLLLSTQHSQQRSCEHCHTRLGPPGPAGPIGPKGSRGFPGVPGSHGLQGHRGFPGRPGIPGIKGDPGEKGEKGNQGRTGVGDPGQPGLPGPMGPPGISKTGHPGTPGLPGRDGEQGKSGYPGEPGSP</sequence>
<evidence type="ECO:0000256" key="11">
    <source>
        <dbReference type="SAM" id="MobiDB-lite"/>
    </source>
</evidence>
<dbReference type="InterPro" id="IPR013320">
    <property type="entry name" value="ConA-like_dom_sf"/>
</dbReference>
<dbReference type="AlphaFoldDB" id="A0A8J4U3A6"/>
<feature type="compositionally biased region" description="Basic and acidic residues" evidence="11">
    <location>
        <begin position="892"/>
        <end position="901"/>
    </location>
</feature>
<dbReference type="PANTHER" id="PTHR24023:SF1019">
    <property type="entry name" value="COLLAGEN ALPHA-5(IV) CHAIN ISOFORM X1"/>
    <property type="match status" value="1"/>
</dbReference>